<comment type="caution">
    <text evidence="2">The sequence shown here is derived from an EMBL/GenBank/DDBJ whole genome shotgun (WGS) entry which is preliminary data.</text>
</comment>
<dbReference type="EMBL" id="WKAE01000175">
    <property type="protein sequence ID" value="MCF5630784.1"/>
    <property type="molecule type" value="Genomic_DNA"/>
</dbReference>
<dbReference type="Proteomes" id="UP000814010">
    <property type="component" value="Unassembled WGS sequence"/>
</dbReference>
<proteinExistence type="predicted"/>
<sequence>MRQQGHIFALRLRAVRISTHTLYPFPTHPHPPNKAPYPPIAHIKE</sequence>
<evidence type="ECO:0000313" key="2">
    <source>
        <dbReference type="EMBL" id="MCF5630784.1"/>
    </source>
</evidence>
<evidence type="ECO:0000313" key="3">
    <source>
        <dbReference type="Proteomes" id="UP000814010"/>
    </source>
</evidence>
<protein>
    <submittedName>
        <fullName evidence="2">Uncharacterized protein</fullName>
    </submittedName>
</protein>
<feature type="compositionally biased region" description="Pro residues" evidence="1">
    <location>
        <begin position="26"/>
        <end position="39"/>
    </location>
</feature>
<name>A0A9Q4A5T8_PSESX</name>
<gene>
    <name evidence="2" type="ORF">GIV53_16005</name>
</gene>
<organism evidence="2 3">
    <name type="scientific">Pseudomonas syringae</name>
    <dbReference type="NCBI Taxonomy" id="317"/>
    <lineage>
        <taxon>Bacteria</taxon>
        <taxon>Pseudomonadati</taxon>
        <taxon>Pseudomonadota</taxon>
        <taxon>Gammaproteobacteria</taxon>
        <taxon>Pseudomonadales</taxon>
        <taxon>Pseudomonadaceae</taxon>
        <taxon>Pseudomonas</taxon>
    </lineage>
</organism>
<accession>A0A9Q4A5T8</accession>
<reference evidence="2" key="1">
    <citation type="submission" date="2019-11" db="EMBL/GenBank/DDBJ databases">
        <title>Epiphytic Pseudomonas syringae from cherry orchards.</title>
        <authorList>
            <person name="Hulin M.T."/>
        </authorList>
    </citation>
    <scope>NUCLEOTIDE SEQUENCE</scope>
    <source>
        <strain evidence="2">PA-2-5E</strain>
    </source>
</reference>
<evidence type="ECO:0000256" key="1">
    <source>
        <dbReference type="SAM" id="MobiDB-lite"/>
    </source>
</evidence>
<dbReference type="AlphaFoldDB" id="A0A9Q4A5T8"/>
<feature type="region of interest" description="Disordered" evidence="1">
    <location>
        <begin position="22"/>
        <end position="45"/>
    </location>
</feature>